<keyword evidence="3" id="KW-1185">Reference proteome</keyword>
<comment type="similarity">
    <text evidence="1">Belongs to the Iojap/RsfS family.</text>
</comment>
<proteinExistence type="inferred from homology"/>
<comment type="caution">
    <text evidence="2">The sequence shown here is derived from an EMBL/GenBank/DDBJ whole genome shotgun (WGS) entry which is preliminary data.</text>
</comment>
<dbReference type="GO" id="GO:0090071">
    <property type="term" value="P:negative regulation of ribosome biogenesis"/>
    <property type="evidence" value="ECO:0007669"/>
    <property type="project" value="TreeGrafter"/>
</dbReference>
<dbReference type="SUPFAM" id="SSF81301">
    <property type="entry name" value="Nucleotidyltransferase"/>
    <property type="match status" value="1"/>
</dbReference>
<organism evidence="2 3">
    <name type="scientific">Paramagnetospirillum magnetotacticum MS-1</name>
    <dbReference type="NCBI Taxonomy" id="272627"/>
    <lineage>
        <taxon>Bacteria</taxon>
        <taxon>Pseudomonadati</taxon>
        <taxon>Pseudomonadota</taxon>
        <taxon>Alphaproteobacteria</taxon>
        <taxon>Rhodospirillales</taxon>
        <taxon>Magnetospirillaceae</taxon>
        <taxon>Paramagnetospirillum</taxon>
    </lineage>
</organism>
<dbReference type="PANTHER" id="PTHR21043:SF0">
    <property type="entry name" value="MITOCHONDRIAL ASSEMBLY OF RIBOSOMAL LARGE SUBUNIT PROTEIN 1"/>
    <property type="match status" value="1"/>
</dbReference>
<dbReference type="STRING" id="272627.CCC_00638"/>
<dbReference type="GO" id="GO:0043023">
    <property type="term" value="F:ribosomal large subunit binding"/>
    <property type="evidence" value="ECO:0007669"/>
    <property type="project" value="TreeGrafter"/>
</dbReference>
<dbReference type="AlphaFoldDB" id="A0A0C2U7Y0"/>
<evidence type="ECO:0000313" key="3">
    <source>
        <dbReference type="Proteomes" id="UP000031971"/>
    </source>
</evidence>
<dbReference type="Proteomes" id="UP000031971">
    <property type="component" value="Unassembled WGS sequence"/>
</dbReference>
<accession>A0A0C2U7Y0</accession>
<evidence type="ECO:0000256" key="1">
    <source>
        <dbReference type="ARBA" id="ARBA00010574"/>
    </source>
</evidence>
<dbReference type="GO" id="GO:0017148">
    <property type="term" value="P:negative regulation of translation"/>
    <property type="evidence" value="ECO:0007669"/>
    <property type="project" value="TreeGrafter"/>
</dbReference>
<dbReference type="Gene3D" id="3.30.460.10">
    <property type="entry name" value="Beta Polymerase, domain 2"/>
    <property type="match status" value="1"/>
</dbReference>
<gene>
    <name evidence="2" type="ORF">CCC_00638</name>
</gene>
<protein>
    <submittedName>
        <fullName evidence="2">Iojap protein</fullName>
    </submittedName>
</protein>
<evidence type="ECO:0000313" key="2">
    <source>
        <dbReference type="EMBL" id="KIL97577.1"/>
    </source>
</evidence>
<dbReference type="InterPro" id="IPR004394">
    <property type="entry name" value="Iojap/RsfS/C7orf30"/>
</dbReference>
<dbReference type="NCBIfam" id="TIGR00090">
    <property type="entry name" value="rsfS_iojap_ybeB"/>
    <property type="match status" value="1"/>
</dbReference>
<dbReference type="EMBL" id="JXSL01000030">
    <property type="protein sequence ID" value="KIL97577.1"/>
    <property type="molecule type" value="Genomic_DNA"/>
</dbReference>
<name>A0A0C2U7Y0_PARME</name>
<dbReference type="InterPro" id="IPR043519">
    <property type="entry name" value="NT_sf"/>
</dbReference>
<dbReference type="PANTHER" id="PTHR21043">
    <property type="entry name" value="IOJAP SUPERFAMILY ORTHOLOG"/>
    <property type="match status" value="1"/>
</dbReference>
<sequence length="105" mass="11408">MIVLDLKGRTSITDTMIIATGKSQRQVGAMADHVEKALKQAGQKVTIEGMPQCDWVLVDGGDIIVHLFRPEVRAFYNLEKMWGALEAKADAPTASAVRAKAIEQG</sequence>
<reference evidence="2 3" key="1">
    <citation type="submission" date="2015-01" db="EMBL/GenBank/DDBJ databases">
        <title>Genome Sequence of Magnetospirillum magnetotacticum Strain MS-1.</title>
        <authorList>
            <person name="Marinov G.K."/>
            <person name="Smalley M.D."/>
            <person name="DeSalvo G."/>
        </authorList>
    </citation>
    <scope>NUCLEOTIDE SEQUENCE [LARGE SCALE GENOMIC DNA]</scope>
    <source>
        <strain evidence="2 3">MS-1</strain>
    </source>
</reference>
<dbReference type="Pfam" id="PF02410">
    <property type="entry name" value="RsfS"/>
    <property type="match status" value="1"/>
</dbReference>